<dbReference type="GO" id="GO:0051707">
    <property type="term" value="P:response to other organism"/>
    <property type="evidence" value="ECO:0007669"/>
    <property type="project" value="UniProtKB-ARBA"/>
</dbReference>
<dbReference type="InterPro" id="IPR032675">
    <property type="entry name" value="LRR_dom_sf"/>
</dbReference>
<evidence type="ECO:0000259" key="6">
    <source>
        <dbReference type="Pfam" id="PF00931"/>
    </source>
</evidence>
<feature type="domain" description="Disease resistance N-terminal" evidence="7">
    <location>
        <begin position="11"/>
        <end position="101"/>
    </location>
</feature>
<dbReference type="InterPro" id="IPR027417">
    <property type="entry name" value="P-loop_NTPase"/>
</dbReference>
<feature type="domain" description="R13L1/DRL21-like LRR repeat region" evidence="9">
    <location>
        <begin position="693"/>
        <end position="815"/>
    </location>
</feature>
<evidence type="ECO:0000259" key="9">
    <source>
        <dbReference type="Pfam" id="PF25019"/>
    </source>
</evidence>
<dbReference type="InterPro" id="IPR002182">
    <property type="entry name" value="NB-ARC"/>
</dbReference>
<dbReference type="InterPro" id="IPR036388">
    <property type="entry name" value="WH-like_DNA-bd_sf"/>
</dbReference>
<dbReference type="InterPro" id="IPR056789">
    <property type="entry name" value="LRR_R13L1-DRL21"/>
</dbReference>
<keyword evidence="1" id="KW-0433">Leucine-rich repeat</keyword>
<reference evidence="10 11" key="1">
    <citation type="journal article" date="2023" name="G3 (Bethesda)">
        <title>A haplotype-resolved chromosome-scale genome for Quercus rubra L. provides insights into the genetics of adaptive traits for red oak species.</title>
        <authorList>
            <person name="Kapoor B."/>
            <person name="Jenkins J."/>
            <person name="Schmutz J."/>
            <person name="Zhebentyayeva T."/>
            <person name="Kuelheim C."/>
            <person name="Coggeshall M."/>
            <person name="Heim C."/>
            <person name="Lasky J.R."/>
            <person name="Leites L."/>
            <person name="Islam-Faridi N."/>
            <person name="Romero-Severson J."/>
            <person name="DeLeo V.L."/>
            <person name="Lucas S.M."/>
            <person name="Lazic D."/>
            <person name="Gailing O."/>
            <person name="Carlson J."/>
            <person name="Staton M."/>
        </authorList>
    </citation>
    <scope>NUCLEOTIDE SEQUENCE [LARGE SCALE GENOMIC DNA]</scope>
    <source>
        <strain evidence="10">Pseudo-F2</strain>
    </source>
</reference>
<evidence type="ECO:0000259" key="8">
    <source>
        <dbReference type="Pfam" id="PF23559"/>
    </source>
</evidence>
<feature type="domain" description="NB-ARC" evidence="6">
    <location>
        <begin position="195"/>
        <end position="348"/>
    </location>
</feature>
<dbReference type="GO" id="GO:0043531">
    <property type="term" value="F:ADP binding"/>
    <property type="evidence" value="ECO:0007669"/>
    <property type="project" value="InterPro"/>
</dbReference>
<dbReference type="Gene3D" id="1.10.8.430">
    <property type="entry name" value="Helical domain of apoptotic protease-activating factors"/>
    <property type="match status" value="1"/>
</dbReference>
<dbReference type="GO" id="GO:0005524">
    <property type="term" value="F:ATP binding"/>
    <property type="evidence" value="ECO:0007669"/>
    <property type="project" value="UniProtKB-KW"/>
</dbReference>
<evidence type="ECO:0000259" key="7">
    <source>
        <dbReference type="Pfam" id="PF18052"/>
    </source>
</evidence>
<evidence type="ECO:0000256" key="1">
    <source>
        <dbReference type="ARBA" id="ARBA00022614"/>
    </source>
</evidence>
<organism evidence="10 11">
    <name type="scientific">Quercus rubra</name>
    <name type="common">Northern red oak</name>
    <name type="synonym">Quercus borealis</name>
    <dbReference type="NCBI Taxonomy" id="3512"/>
    <lineage>
        <taxon>Eukaryota</taxon>
        <taxon>Viridiplantae</taxon>
        <taxon>Streptophyta</taxon>
        <taxon>Embryophyta</taxon>
        <taxon>Tracheophyta</taxon>
        <taxon>Spermatophyta</taxon>
        <taxon>Magnoliopsida</taxon>
        <taxon>eudicotyledons</taxon>
        <taxon>Gunneridae</taxon>
        <taxon>Pentapetalae</taxon>
        <taxon>rosids</taxon>
        <taxon>fabids</taxon>
        <taxon>Fagales</taxon>
        <taxon>Fagaceae</taxon>
        <taxon>Quercus</taxon>
    </lineage>
</organism>
<keyword evidence="4" id="KW-0611">Plant defense</keyword>
<dbReference type="InterPro" id="IPR058922">
    <property type="entry name" value="WHD_DRP"/>
</dbReference>
<dbReference type="EMBL" id="JAXUIC010000001">
    <property type="protein sequence ID" value="KAK4608595.1"/>
    <property type="molecule type" value="Genomic_DNA"/>
</dbReference>
<dbReference type="Pfam" id="PF18052">
    <property type="entry name" value="Rx_N"/>
    <property type="match status" value="1"/>
</dbReference>
<evidence type="ECO:0000313" key="10">
    <source>
        <dbReference type="EMBL" id="KAK4608595.1"/>
    </source>
</evidence>
<dbReference type="GO" id="GO:0006952">
    <property type="term" value="P:defense response"/>
    <property type="evidence" value="ECO:0007669"/>
    <property type="project" value="UniProtKB-KW"/>
</dbReference>
<dbReference type="Pfam" id="PF25019">
    <property type="entry name" value="LRR_R13L1-DRL21"/>
    <property type="match status" value="1"/>
</dbReference>
<proteinExistence type="predicted"/>
<dbReference type="PRINTS" id="PR00364">
    <property type="entry name" value="DISEASERSIST"/>
</dbReference>
<dbReference type="Pfam" id="PF23559">
    <property type="entry name" value="WHD_DRP"/>
    <property type="match status" value="1"/>
</dbReference>
<comment type="caution">
    <text evidence="10">The sequence shown here is derived from an EMBL/GenBank/DDBJ whole genome shotgun (WGS) entry which is preliminary data.</text>
</comment>
<dbReference type="FunFam" id="1.10.10.10:FF:000322">
    <property type="entry name" value="Probable disease resistance protein At1g63360"/>
    <property type="match status" value="1"/>
</dbReference>
<protein>
    <recommendedName>
        <fullName evidence="12">Disease resistance RPP13-like protein 1</fullName>
    </recommendedName>
</protein>
<keyword evidence="11" id="KW-1185">Reference proteome</keyword>
<keyword evidence="2" id="KW-0677">Repeat</keyword>
<feature type="domain" description="Disease resistance protein winged helix" evidence="8">
    <location>
        <begin position="433"/>
        <end position="501"/>
    </location>
</feature>
<dbReference type="Gene3D" id="1.20.5.4130">
    <property type="match status" value="1"/>
</dbReference>
<dbReference type="PANTHER" id="PTHR36766">
    <property type="entry name" value="PLANT BROAD-SPECTRUM MILDEW RESISTANCE PROTEIN RPW8"/>
    <property type="match status" value="1"/>
</dbReference>
<dbReference type="Proteomes" id="UP001324115">
    <property type="component" value="Unassembled WGS sequence"/>
</dbReference>
<evidence type="ECO:0008006" key="12">
    <source>
        <dbReference type="Google" id="ProtNLM"/>
    </source>
</evidence>
<evidence type="ECO:0000256" key="4">
    <source>
        <dbReference type="ARBA" id="ARBA00022821"/>
    </source>
</evidence>
<dbReference type="Gene3D" id="3.40.50.300">
    <property type="entry name" value="P-loop containing nucleotide triphosphate hydrolases"/>
    <property type="match status" value="1"/>
</dbReference>
<evidence type="ECO:0000313" key="11">
    <source>
        <dbReference type="Proteomes" id="UP001324115"/>
    </source>
</evidence>
<sequence>MAATLVGGALLSATLKVLFEKMASQEVVNFIRGRKVPATLLTKLKTSCLTLSKVLNDAKEREITDTTVKEWVDELKDAVYQAEDLLDEIATEALRCQVEADFGTSTSKVRNYISTSYDRFRGKLESKIEEVVDKLENLASQTNAMGLREGVEGRSSQRFPATSVIDPETKIYGREHDEEPIVKLLLSKDVASNIHSGVIPIVGMGGVGKTTLARNIYNNQNIIEHFSLKAWVCVSEEFDVPKITKKILEAVSPQKHDNTDFNKIQIDLKNFLMGKKFLLILDDVWNEKYDDWELLSIPFKYGTSGSRIIVTTRNESVASIMRPIQIFHLNKLSKEDCWLLFANHAFENGKSDAYPELKRIGEELIKKCDGLPLAAKTLGCLLHSKLDVEDWNKILKSEIWSLPNGGGNILPVLRLSYNYLPSHLKRCFAYFSIFPKNYLFKKEKLVQLWMGEGFLQQYNKNEEMEVIGDEYFLDLVSRSLLQRSNGSKLCFLMHDLVHDLAKSISGKFCFRLEGDNTNKIIDKTRHFSYLRTKYETPEKFNVLCKAKNLRTFNSLEMEKEDEVKGTFYLTKKVPHDLLLKLRFLRVLSLSHYHNIELPESIGDFKHLRYLDVSFTEIEKLPKSTCMLLNLQTLNLSGCKFLVKLPKNMRNLINLRHLHISGTSIKNMPIHMGRLQCLQTLSKFVVGKDIGFRIEELGKLSNLRGVIVISNLQNVINSTKALEAKLKDKEHLKELTLEWDAANEIISQSERDVLNNLQPHTSLTKLVIRNYNDTGFPNWVGDSSFSNITVVHLNSCRKCSSLPSLGQLPSLQELFIFGFDEVVTVDADFYGSGSSTITPFQSLKILRFEAMLKWEKWSPYHGEGEDEGGAFPSLQELYLEECPKLSGSLPKHLPSLTKLEINECEQLETSLPTAPSIRKLQLRDCSDALLKELPPALHYLVVTGFKNLESLPEGVMDHNNCVEWLQIYDFPVLKSLPRGGLSSPTTLKYLFIRDCEEVEFPMYPCYSSLKQLEIENSCNSLKSFPLDIFPKLHYLIIERCSNMESLSVSEGHHLTDLHLLQLKIKNCPNFVAFPSGGLSAPNLSELEVSDCSLLNSLPENMHTFLPSFQILRIINCPQIESFPEGGLPSNLISLRIKNCKKLICNRMEWGLQRLHSLKLLGFGSDDPDCWDVESFPEEYLLPTTVTHLYICGFGNLRTLDNKGFQHLTSLQHLDIRVCRKLKHMPEEGLPVSISHIKIDICPLLTKRLQRKKGKEWRNIARTPFIEIIERNTSKKANQLSIHDPLYARLISPLDDLSFLKFRGRWKGPEVHRAGKPAAGSILLRLRLTDYAKKSSKILSVGDCQTPTFHC</sequence>
<dbReference type="InterPro" id="IPR042197">
    <property type="entry name" value="Apaf_helical"/>
</dbReference>
<evidence type="ECO:0000256" key="2">
    <source>
        <dbReference type="ARBA" id="ARBA00022737"/>
    </source>
</evidence>
<dbReference type="PANTHER" id="PTHR36766:SF51">
    <property type="entry name" value="DISEASE RESISTANCE RPP13-LIKE PROTEIN 1"/>
    <property type="match status" value="1"/>
</dbReference>
<gene>
    <name evidence="10" type="ORF">RGQ29_002129</name>
</gene>
<dbReference type="Gene3D" id="3.80.10.10">
    <property type="entry name" value="Ribonuclease Inhibitor"/>
    <property type="match status" value="3"/>
</dbReference>
<keyword evidence="3" id="KW-0547">Nucleotide-binding</keyword>
<dbReference type="SUPFAM" id="SSF52540">
    <property type="entry name" value="P-loop containing nucleoside triphosphate hydrolases"/>
    <property type="match status" value="1"/>
</dbReference>
<accession>A0AAN7GAX5</accession>
<dbReference type="Gene3D" id="1.10.10.10">
    <property type="entry name" value="Winged helix-like DNA-binding domain superfamily/Winged helix DNA-binding domain"/>
    <property type="match status" value="1"/>
</dbReference>
<evidence type="ECO:0000256" key="5">
    <source>
        <dbReference type="ARBA" id="ARBA00022840"/>
    </source>
</evidence>
<keyword evidence="5" id="KW-0067">ATP-binding</keyword>
<evidence type="ECO:0000256" key="3">
    <source>
        <dbReference type="ARBA" id="ARBA00022741"/>
    </source>
</evidence>
<dbReference type="InterPro" id="IPR041118">
    <property type="entry name" value="Rx_N"/>
</dbReference>
<name>A0AAN7GAX5_QUERU</name>
<dbReference type="SUPFAM" id="SSF52058">
    <property type="entry name" value="L domain-like"/>
    <property type="match status" value="2"/>
</dbReference>
<dbReference type="FunFam" id="3.40.50.300:FF:001091">
    <property type="entry name" value="Probable disease resistance protein At1g61300"/>
    <property type="match status" value="1"/>
</dbReference>
<dbReference type="Pfam" id="PF00931">
    <property type="entry name" value="NB-ARC"/>
    <property type="match status" value="1"/>
</dbReference>